<sequence>MGGYRGSILREASGQKRRVWIPLLVGLNLRKVNLEIGLNDEDEETMSQRIIPDGMLTNIGPVDIGRKLLRRLRSGEGVGGRKHPRRVYEYGYDWRLSPHILSRQLIEYLENLPCNQGSDRGQPRQPGRGALVIAHSLGGLIVRHAINQRPELFSGVLFVGTPQHCVNILGPLRNGDTVLLSSRVLTAQVNFTLRSSYVLLPEDGHCFVDKKTGEKINMDFFDVNTWIKYALSPCVVTVKSASSLPSMSGGIEEAVKDAAREGTSAATRDRTLAPQMDSTSSTLNPFSHIPSFSEETVCTLPTSETIPYLDRTLKAIKQFKEELRFKPEIGYPPETGKQSEAPDIMHCDEITSIGSSATVTPTSPLATVPSASIEEHKSVYYPPMAIIYANNTPTVKGARVDGIESISLHNVYDDLIFGAGDGVCLAKAAQLPPGYKACAKVLSDRGHISLLGDLDNVGKAIEGIVRERGW</sequence>
<dbReference type="FunCoup" id="A0A3N4LFH5">
    <property type="interactions" value="29"/>
</dbReference>
<dbReference type="InParanoid" id="A0A3N4LFH5"/>
<accession>A0A3N4LFH5</accession>
<dbReference type="AlphaFoldDB" id="A0A3N4LFH5"/>
<dbReference type="OrthoDB" id="10250441at2759"/>
<keyword evidence="2" id="KW-1185">Reference proteome</keyword>
<organism evidence="1 2">
    <name type="scientific">Terfezia boudieri ATCC MYA-4762</name>
    <dbReference type="NCBI Taxonomy" id="1051890"/>
    <lineage>
        <taxon>Eukaryota</taxon>
        <taxon>Fungi</taxon>
        <taxon>Dikarya</taxon>
        <taxon>Ascomycota</taxon>
        <taxon>Pezizomycotina</taxon>
        <taxon>Pezizomycetes</taxon>
        <taxon>Pezizales</taxon>
        <taxon>Pezizaceae</taxon>
        <taxon>Terfezia</taxon>
    </lineage>
</organism>
<proteinExistence type="predicted"/>
<dbReference type="SUPFAM" id="SSF53474">
    <property type="entry name" value="alpha/beta-Hydrolases"/>
    <property type="match status" value="1"/>
</dbReference>
<dbReference type="EMBL" id="ML121571">
    <property type="protein sequence ID" value="RPB20458.1"/>
    <property type="molecule type" value="Genomic_DNA"/>
</dbReference>
<dbReference type="InterPro" id="IPR029058">
    <property type="entry name" value="AB_hydrolase_fold"/>
</dbReference>
<dbReference type="PANTHER" id="PTHR11440">
    <property type="entry name" value="LECITHIN-CHOLESTEROL ACYLTRANSFERASE-RELATED"/>
    <property type="match status" value="1"/>
</dbReference>
<protein>
    <submittedName>
        <fullName evidence="1">Uncharacterized protein</fullName>
    </submittedName>
</protein>
<reference evidence="1 2" key="1">
    <citation type="journal article" date="2018" name="Nat. Ecol. Evol.">
        <title>Pezizomycetes genomes reveal the molecular basis of ectomycorrhizal truffle lifestyle.</title>
        <authorList>
            <person name="Murat C."/>
            <person name="Payen T."/>
            <person name="Noel B."/>
            <person name="Kuo A."/>
            <person name="Morin E."/>
            <person name="Chen J."/>
            <person name="Kohler A."/>
            <person name="Krizsan K."/>
            <person name="Balestrini R."/>
            <person name="Da Silva C."/>
            <person name="Montanini B."/>
            <person name="Hainaut M."/>
            <person name="Levati E."/>
            <person name="Barry K.W."/>
            <person name="Belfiori B."/>
            <person name="Cichocki N."/>
            <person name="Clum A."/>
            <person name="Dockter R.B."/>
            <person name="Fauchery L."/>
            <person name="Guy J."/>
            <person name="Iotti M."/>
            <person name="Le Tacon F."/>
            <person name="Lindquist E.A."/>
            <person name="Lipzen A."/>
            <person name="Malagnac F."/>
            <person name="Mello A."/>
            <person name="Molinier V."/>
            <person name="Miyauchi S."/>
            <person name="Poulain J."/>
            <person name="Riccioni C."/>
            <person name="Rubini A."/>
            <person name="Sitrit Y."/>
            <person name="Splivallo R."/>
            <person name="Traeger S."/>
            <person name="Wang M."/>
            <person name="Zifcakova L."/>
            <person name="Wipf D."/>
            <person name="Zambonelli A."/>
            <person name="Paolocci F."/>
            <person name="Nowrousian M."/>
            <person name="Ottonello S."/>
            <person name="Baldrian P."/>
            <person name="Spatafora J.W."/>
            <person name="Henrissat B."/>
            <person name="Nagy L.G."/>
            <person name="Aury J.M."/>
            <person name="Wincker P."/>
            <person name="Grigoriev I.V."/>
            <person name="Bonfante P."/>
            <person name="Martin F.M."/>
        </authorList>
    </citation>
    <scope>NUCLEOTIDE SEQUENCE [LARGE SCALE GENOMIC DNA]</scope>
    <source>
        <strain evidence="1 2">ATCC MYA-4762</strain>
    </source>
</reference>
<dbReference type="Gene3D" id="3.40.50.1820">
    <property type="entry name" value="alpha/beta hydrolase"/>
    <property type="match status" value="1"/>
</dbReference>
<evidence type="ECO:0000313" key="2">
    <source>
        <dbReference type="Proteomes" id="UP000267821"/>
    </source>
</evidence>
<evidence type="ECO:0000313" key="1">
    <source>
        <dbReference type="EMBL" id="RPB20458.1"/>
    </source>
</evidence>
<name>A0A3N4LFH5_9PEZI</name>
<gene>
    <name evidence="1" type="ORF">L211DRAFT_520419</name>
</gene>
<dbReference type="Proteomes" id="UP000267821">
    <property type="component" value="Unassembled WGS sequence"/>
</dbReference>